<gene>
    <name evidence="1" type="primary">dndE</name>
    <name evidence="1" type="ORF">EZ242_05710</name>
</gene>
<organism evidence="1 2">
    <name type="scientific">Ramlibacter rhizophilus</name>
    <dbReference type="NCBI Taxonomy" id="1781167"/>
    <lineage>
        <taxon>Bacteria</taxon>
        <taxon>Pseudomonadati</taxon>
        <taxon>Pseudomonadota</taxon>
        <taxon>Betaproteobacteria</taxon>
        <taxon>Burkholderiales</taxon>
        <taxon>Comamonadaceae</taxon>
        <taxon>Ramlibacter</taxon>
    </lineage>
</organism>
<dbReference type="EMBL" id="SMLL01000002">
    <property type="protein sequence ID" value="TFZ03379.1"/>
    <property type="molecule type" value="Genomic_DNA"/>
</dbReference>
<dbReference type="Pfam" id="PF08870">
    <property type="entry name" value="DndE"/>
    <property type="match status" value="1"/>
</dbReference>
<dbReference type="InterPro" id="IPR014969">
    <property type="entry name" value="DNA_S_DndE"/>
</dbReference>
<name>A0A4Z0BZJ3_9BURK</name>
<dbReference type="OrthoDB" id="9181877at2"/>
<dbReference type="Gene3D" id="1.10.1220.160">
    <property type="entry name" value="DNA sulphur modification protein DndE"/>
    <property type="match status" value="1"/>
</dbReference>
<dbReference type="AlphaFoldDB" id="A0A4Z0BZJ3"/>
<proteinExistence type="predicted"/>
<sequence length="119" mass="12957">MLPKRLKISKSASDTLRVLKGRTGLTPNLVCRMALLLSLEEGAGGGSRRIDEFGSEFNAPTLFGEFGFVFEGLLRQVHGRLDAKDVPLIVASHIDSGLERLRKSRSLLELTQHSGLLAA</sequence>
<evidence type="ECO:0000313" key="2">
    <source>
        <dbReference type="Proteomes" id="UP000297564"/>
    </source>
</evidence>
<dbReference type="InterPro" id="IPR038472">
    <property type="entry name" value="DndE_sf"/>
</dbReference>
<dbReference type="RefSeq" id="WP_135284178.1">
    <property type="nucleotide sequence ID" value="NZ_SMLL01000002.1"/>
</dbReference>
<reference evidence="1 2" key="1">
    <citation type="submission" date="2019-03" db="EMBL/GenBank/DDBJ databases">
        <title>Ramlibacter rhizophilus CCTCC AB2015357, whole genome shotgun sequence.</title>
        <authorList>
            <person name="Zhang X."/>
            <person name="Feng G."/>
            <person name="Zhu H."/>
        </authorList>
    </citation>
    <scope>NUCLEOTIDE SEQUENCE [LARGE SCALE GENOMIC DNA]</scope>
    <source>
        <strain evidence="1 2">CCTCC AB2015357</strain>
    </source>
</reference>
<dbReference type="Proteomes" id="UP000297564">
    <property type="component" value="Unassembled WGS sequence"/>
</dbReference>
<evidence type="ECO:0000313" key="1">
    <source>
        <dbReference type="EMBL" id="TFZ03379.1"/>
    </source>
</evidence>
<accession>A0A4Z0BZJ3</accession>
<comment type="caution">
    <text evidence="1">The sequence shown here is derived from an EMBL/GenBank/DDBJ whole genome shotgun (WGS) entry which is preliminary data.</text>
</comment>
<protein>
    <submittedName>
        <fullName evidence="1">DNA sulfur modification protein DndE</fullName>
    </submittedName>
</protein>
<keyword evidence="2" id="KW-1185">Reference proteome</keyword>
<dbReference type="NCBIfam" id="TIGR03184">
    <property type="entry name" value="DNA_S_dndE"/>
    <property type="match status" value="1"/>
</dbReference>